<feature type="region of interest" description="Disordered" evidence="1">
    <location>
        <begin position="1"/>
        <end position="24"/>
    </location>
</feature>
<evidence type="ECO:0000313" key="2">
    <source>
        <dbReference type="EMBL" id="CAL1360005.1"/>
    </source>
</evidence>
<dbReference type="Proteomes" id="UP001497516">
    <property type="component" value="Chromosome 10"/>
</dbReference>
<accession>A0AAV2CVY5</accession>
<protein>
    <submittedName>
        <fullName evidence="2">Uncharacterized protein</fullName>
    </submittedName>
</protein>
<evidence type="ECO:0000256" key="1">
    <source>
        <dbReference type="SAM" id="MobiDB-lite"/>
    </source>
</evidence>
<dbReference type="AlphaFoldDB" id="A0AAV2CVY5"/>
<keyword evidence="3" id="KW-1185">Reference proteome</keyword>
<proteinExistence type="predicted"/>
<evidence type="ECO:0000313" key="3">
    <source>
        <dbReference type="Proteomes" id="UP001497516"/>
    </source>
</evidence>
<gene>
    <name evidence="2" type="ORF">LTRI10_LOCUS7466</name>
</gene>
<reference evidence="2 3" key="1">
    <citation type="submission" date="2024-04" db="EMBL/GenBank/DDBJ databases">
        <authorList>
            <person name="Fracassetti M."/>
        </authorList>
    </citation>
    <scope>NUCLEOTIDE SEQUENCE [LARGE SCALE GENOMIC DNA]</scope>
</reference>
<feature type="compositionally biased region" description="Low complexity" evidence="1">
    <location>
        <begin position="12"/>
        <end position="24"/>
    </location>
</feature>
<name>A0AAV2CVY5_9ROSI</name>
<feature type="compositionally biased region" description="Polar residues" evidence="1">
    <location>
        <begin position="1"/>
        <end position="11"/>
    </location>
</feature>
<dbReference type="EMBL" id="OZ034814">
    <property type="protein sequence ID" value="CAL1360005.1"/>
    <property type="molecule type" value="Genomic_DNA"/>
</dbReference>
<sequence>MSSRNSYNQQFYSREASSSSSDDYGYCYYPPKREEVPRYERASSLPSSKVCVTVGDEKICSENVDNVAEEFIKMEHKKFEWSKTMSSMSFG</sequence>
<organism evidence="2 3">
    <name type="scientific">Linum trigynum</name>
    <dbReference type="NCBI Taxonomy" id="586398"/>
    <lineage>
        <taxon>Eukaryota</taxon>
        <taxon>Viridiplantae</taxon>
        <taxon>Streptophyta</taxon>
        <taxon>Embryophyta</taxon>
        <taxon>Tracheophyta</taxon>
        <taxon>Spermatophyta</taxon>
        <taxon>Magnoliopsida</taxon>
        <taxon>eudicotyledons</taxon>
        <taxon>Gunneridae</taxon>
        <taxon>Pentapetalae</taxon>
        <taxon>rosids</taxon>
        <taxon>fabids</taxon>
        <taxon>Malpighiales</taxon>
        <taxon>Linaceae</taxon>
        <taxon>Linum</taxon>
    </lineage>
</organism>